<reference evidence="1 2" key="1">
    <citation type="submission" date="2023-07" db="EMBL/GenBank/DDBJ databases">
        <title>Sorghum-associated microbial communities from plants grown in Nebraska, USA.</title>
        <authorList>
            <person name="Schachtman D."/>
        </authorList>
    </citation>
    <scope>NUCLEOTIDE SEQUENCE [LARGE SCALE GENOMIC DNA]</scope>
    <source>
        <strain evidence="1 2">DS1307</strain>
    </source>
</reference>
<dbReference type="EMBL" id="JAUSRF010000038">
    <property type="protein sequence ID" value="MDP9840758.1"/>
    <property type="molecule type" value="Genomic_DNA"/>
</dbReference>
<dbReference type="Proteomes" id="UP001241472">
    <property type="component" value="Unassembled WGS sequence"/>
</dbReference>
<proteinExistence type="predicted"/>
<dbReference type="RefSeq" id="WP_306840249.1">
    <property type="nucleotide sequence ID" value="NZ_JAUSRF010000038.1"/>
</dbReference>
<keyword evidence="2" id="KW-1185">Reference proteome</keyword>
<evidence type="ECO:0000313" key="2">
    <source>
        <dbReference type="Proteomes" id="UP001241472"/>
    </source>
</evidence>
<gene>
    <name evidence="1" type="ORF">J2T09_005546</name>
</gene>
<sequence length="89" mass="9660">MALEQFGQKAVEHGVDGCSETEIALLTRLRALKAKPEMAINLFDLGVPLNADGFSQDKIMAVHLALEQEKVIAFGPDNRISILGKLPES</sequence>
<accession>A0ABT9Q201</accession>
<organism evidence="1 2">
    <name type="scientific">Neorhizobium huautlense</name>
    <dbReference type="NCBI Taxonomy" id="67774"/>
    <lineage>
        <taxon>Bacteria</taxon>
        <taxon>Pseudomonadati</taxon>
        <taxon>Pseudomonadota</taxon>
        <taxon>Alphaproteobacteria</taxon>
        <taxon>Hyphomicrobiales</taxon>
        <taxon>Rhizobiaceae</taxon>
        <taxon>Rhizobium/Agrobacterium group</taxon>
        <taxon>Neorhizobium</taxon>
    </lineage>
</organism>
<protein>
    <submittedName>
        <fullName evidence="1">Uncharacterized protein</fullName>
    </submittedName>
</protein>
<name>A0ABT9Q201_9HYPH</name>
<comment type="caution">
    <text evidence="1">The sequence shown here is derived from an EMBL/GenBank/DDBJ whole genome shotgun (WGS) entry which is preliminary data.</text>
</comment>
<evidence type="ECO:0000313" key="1">
    <source>
        <dbReference type="EMBL" id="MDP9840758.1"/>
    </source>
</evidence>